<evidence type="ECO:0000256" key="1">
    <source>
        <dbReference type="SAM" id="SignalP"/>
    </source>
</evidence>
<name>A0A1S2CMP8_AERSO</name>
<gene>
    <name evidence="3" type="ORF">BJD16_20710</name>
</gene>
<reference evidence="3 4" key="1">
    <citation type="submission" date="2016-09" db="EMBL/GenBank/DDBJ databases">
        <title>Draft Genome Sequence of Aeromonas sobria Strain 08005, Isolated from Sick Rana catesbeiana.</title>
        <authorList>
            <person name="Yang Q."/>
        </authorList>
    </citation>
    <scope>NUCLEOTIDE SEQUENCE [LARGE SCALE GENOMIC DNA]</scope>
    <source>
        <strain evidence="3 4">08005</strain>
    </source>
</reference>
<dbReference type="Proteomes" id="UP000179934">
    <property type="component" value="Unassembled WGS sequence"/>
</dbReference>
<dbReference type="OrthoDB" id="8771874at2"/>
<feature type="domain" description="Solute-binding protein family 3/N-terminal" evidence="2">
    <location>
        <begin position="29"/>
        <end position="252"/>
    </location>
</feature>
<accession>A0A1S2CMP8</accession>
<dbReference type="Gene3D" id="3.40.190.10">
    <property type="entry name" value="Periplasmic binding protein-like II"/>
    <property type="match status" value="2"/>
</dbReference>
<proteinExistence type="predicted"/>
<dbReference type="EMBL" id="MKFU01000048">
    <property type="protein sequence ID" value="OHY89389.1"/>
    <property type="molecule type" value="Genomic_DNA"/>
</dbReference>
<feature type="chain" id="PRO_5010287710" description="Solute-binding protein family 3/N-terminal domain-containing protein" evidence="1">
    <location>
        <begin position="20"/>
        <end position="253"/>
    </location>
</feature>
<dbReference type="SUPFAM" id="SSF53850">
    <property type="entry name" value="Periplasmic binding protein-like II"/>
    <property type="match status" value="1"/>
</dbReference>
<keyword evidence="1" id="KW-0732">Signal</keyword>
<dbReference type="STRING" id="646.BJD16_20710"/>
<sequence length="253" mass="28506">MKYLTVTLLSLLAFPALSAGDIWTYLTAAQQDSAPKYFQREQGGEVVGLCVDIFRAIEEVDPAIRILGDQDMQPLARIERSVLFGKLDIFCGLGDNSQRREYYHFLQPPVFSVNYHLAVRIDDPVVIQTWDDVRKLGDKGIILVNHGSGAIARLHALGGLYVDDGGLTTSANLGKLISGRGRFLYYRIPGFQSEINRKGVEQQVRILPAVFETQPFYLLVRKNMDSERIKRLESALQQLADTGVMARIEQKYR</sequence>
<feature type="signal peptide" evidence="1">
    <location>
        <begin position="1"/>
        <end position="19"/>
    </location>
</feature>
<evidence type="ECO:0000313" key="4">
    <source>
        <dbReference type="Proteomes" id="UP000179934"/>
    </source>
</evidence>
<dbReference type="Pfam" id="PF00497">
    <property type="entry name" value="SBP_bac_3"/>
    <property type="match status" value="1"/>
</dbReference>
<dbReference type="AlphaFoldDB" id="A0A1S2CMP8"/>
<protein>
    <recommendedName>
        <fullName evidence="2">Solute-binding protein family 3/N-terminal domain-containing protein</fullName>
    </recommendedName>
</protein>
<comment type="caution">
    <text evidence="3">The sequence shown here is derived from an EMBL/GenBank/DDBJ whole genome shotgun (WGS) entry which is preliminary data.</text>
</comment>
<dbReference type="InterPro" id="IPR001638">
    <property type="entry name" value="Solute-binding_3/MltF_N"/>
</dbReference>
<evidence type="ECO:0000259" key="2">
    <source>
        <dbReference type="Pfam" id="PF00497"/>
    </source>
</evidence>
<evidence type="ECO:0000313" key="3">
    <source>
        <dbReference type="EMBL" id="OHY89389.1"/>
    </source>
</evidence>
<organism evidence="3 4">
    <name type="scientific">Aeromonas sobria</name>
    <dbReference type="NCBI Taxonomy" id="646"/>
    <lineage>
        <taxon>Bacteria</taxon>
        <taxon>Pseudomonadati</taxon>
        <taxon>Pseudomonadota</taxon>
        <taxon>Gammaproteobacteria</taxon>
        <taxon>Aeromonadales</taxon>
        <taxon>Aeromonadaceae</taxon>
        <taxon>Aeromonas</taxon>
    </lineage>
</organism>